<name>A0ABN7UJQ5_GIGMA</name>
<evidence type="ECO:0000313" key="3">
    <source>
        <dbReference type="Proteomes" id="UP000789901"/>
    </source>
</evidence>
<comment type="caution">
    <text evidence="2">The sequence shown here is derived from an EMBL/GenBank/DDBJ whole genome shotgun (WGS) entry which is preliminary data.</text>
</comment>
<feature type="compositionally biased region" description="Polar residues" evidence="1">
    <location>
        <begin position="195"/>
        <end position="210"/>
    </location>
</feature>
<sequence>MWNTAPQSSTVSLLPNGRVSKDHRSKLRGLHDQTNSKQSAKKKVKKKSGIAEYAQYQTGGQASRQQVSPLSSGFLLQSQQNQTNNFDSSSGVIGQAVKFPICSNIVLGNPAFGLASHNAQSGVPLQGQVNDSLGNWDPTTLVLSPDQDYSLQDFSSNNDIIGYQHRTNTSQTPNNDILQGQQQYLNVVNPDRENNPQSRNFSTPGTNHTI</sequence>
<gene>
    <name evidence="2" type="ORF">GMARGA_LOCUS6844</name>
</gene>
<proteinExistence type="predicted"/>
<feature type="region of interest" description="Disordered" evidence="1">
    <location>
        <begin position="1"/>
        <end position="48"/>
    </location>
</feature>
<protein>
    <submittedName>
        <fullName evidence="2">5920_t:CDS:1</fullName>
    </submittedName>
</protein>
<dbReference type="Proteomes" id="UP000789901">
    <property type="component" value="Unassembled WGS sequence"/>
</dbReference>
<organism evidence="2 3">
    <name type="scientific">Gigaspora margarita</name>
    <dbReference type="NCBI Taxonomy" id="4874"/>
    <lineage>
        <taxon>Eukaryota</taxon>
        <taxon>Fungi</taxon>
        <taxon>Fungi incertae sedis</taxon>
        <taxon>Mucoromycota</taxon>
        <taxon>Glomeromycotina</taxon>
        <taxon>Glomeromycetes</taxon>
        <taxon>Diversisporales</taxon>
        <taxon>Gigasporaceae</taxon>
        <taxon>Gigaspora</taxon>
    </lineage>
</organism>
<feature type="compositionally biased region" description="Basic residues" evidence="1">
    <location>
        <begin position="39"/>
        <end position="48"/>
    </location>
</feature>
<reference evidence="2 3" key="1">
    <citation type="submission" date="2021-06" db="EMBL/GenBank/DDBJ databases">
        <authorList>
            <person name="Kallberg Y."/>
            <person name="Tangrot J."/>
            <person name="Rosling A."/>
        </authorList>
    </citation>
    <scope>NUCLEOTIDE SEQUENCE [LARGE SCALE GENOMIC DNA]</scope>
    <source>
        <strain evidence="2 3">120-4 pot B 10/14</strain>
    </source>
</reference>
<feature type="compositionally biased region" description="Polar residues" evidence="1">
    <location>
        <begin position="1"/>
        <end position="13"/>
    </location>
</feature>
<feature type="region of interest" description="Disordered" evidence="1">
    <location>
        <begin position="189"/>
        <end position="210"/>
    </location>
</feature>
<accession>A0ABN7UJQ5</accession>
<evidence type="ECO:0000256" key="1">
    <source>
        <dbReference type="SAM" id="MobiDB-lite"/>
    </source>
</evidence>
<evidence type="ECO:0000313" key="2">
    <source>
        <dbReference type="EMBL" id="CAG8600217.1"/>
    </source>
</evidence>
<dbReference type="EMBL" id="CAJVQB010003186">
    <property type="protein sequence ID" value="CAG8600217.1"/>
    <property type="molecule type" value="Genomic_DNA"/>
</dbReference>
<keyword evidence="3" id="KW-1185">Reference proteome</keyword>